<dbReference type="PANTHER" id="PTHR43791:SF36">
    <property type="entry name" value="TRANSPORTER, PUTATIVE (AFU_ORTHOLOGUE AFUA_6G08340)-RELATED"/>
    <property type="match status" value="1"/>
</dbReference>
<dbReference type="Proteomes" id="UP000277921">
    <property type="component" value="Unassembled WGS sequence"/>
</dbReference>
<feature type="transmembrane region" description="Helical" evidence="6">
    <location>
        <begin position="118"/>
        <end position="140"/>
    </location>
</feature>
<evidence type="ECO:0000256" key="2">
    <source>
        <dbReference type="ARBA" id="ARBA00022448"/>
    </source>
</evidence>
<dbReference type="Pfam" id="PF07690">
    <property type="entry name" value="MFS_1"/>
    <property type="match status" value="1"/>
</dbReference>
<comment type="caution">
    <text evidence="8">The sequence shown here is derived from an EMBL/GenBank/DDBJ whole genome shotgun (WGS) entry which is preliminary data.</text>
</comment>
<dbReference type="InterPro" id="IPR036259">
    <property type="entry name" value="MFS_trans_sf"/>
</dbReference>
<evidence type="ECO:0000256" key="6">
    <source>
        <dbReference type="SAM" id="Phobius"/>
    </source>
</evidence>
<dbReference type="GO" id="GO:0005886">
    <property type="term" value="C:plasma membrane"/>
    <property type="evidence" value="ECO:0007669"/>
    <property type="project" value="TreeGrafter"/>
</dbReference>
<dbReference type="SUPFAM" id="SSF103473">
    <property type="entry name" value="MFS general substrate transporter"/>
    <property type="match status" value="1"/>
</dbReference>
<feature type="transmembrane region" description="Helical" evidence="6">
    <location>
        <begin position="28"/>
        <end position="49"/>
    </location>
</feature>
<dbReference type="EMBL" id="QTQV01000009">
    <property type="protein sequence ID" value="RQT14992.1"/>
    <property type="molecule type" value="Genomic_DNA"/>
</dbReference>
<feature type="domain" description="Major facilitator superfamily (MFS) profile" evidence="7">
    <location>
        <begin position="28"/>
        <end position="434"/>
    </location>
</feature>
<accession>A0A3N8PTQ3</accession>
<evidence type="ECO:0000313" key="9">
    <source>
        <dbReference type="Proteomes" id="UP000277921"/>
    </source>
</evidence>
<dbReference type="GO" id="GO:0022857">
    <property type="term" value="F:transmembrane transporter activity"/>
    <property type="evidence" value="ECO:0007669"/>
    <property type="project" value="InterPro"/>
</dbReference>
<dbReference type="PROSITE" id="PS50850">
    <property type="entry name" value="MFS"/>
    <property type="match status" value="1"/>
</dbReference>
<dbReference type="CDD" id="cd17319">
    <property type="entry name" value="MFS_ExuT_GudP_like"/>
    <property type="match status" value="1"/>
</dbReference>
<sequence length="438" mass="47664">MKALNVSSAPLLESVQEDRLLRKVSKRLLPLLFVSYIIAYIDRVNLGFAKLQMLDDLHFSAAVYGLGSGIFFIGFILFEVPSNLIFYRVGARFWISRIMITWGAISIATLFVKTPEMFYVSRFLLGAAEAGFTPGVIYYLTQWYPQRRLGRVISTLIAATAVGGILVGPLSGWMMGAFENVGSLRNWQWLFLLQGAPAIVIGFMVWFFLDNSPKEAAWLNDAERAQLRAIVDADRAPEHQRARISDALRESRVWLLGLVLIAANLGAYSVVFWTPTIVKAAGFHQYGSIGLISAIPYATAAAGMLLLGQSSDFFRERRWHIAGACMTGALGLLISILFHSSPWLSIAGISIATGAFVGSTPIIWAFASNFFTDRAAATCLALMNALGALGGFFGPYAMGLAQNLTGSTVVSMLAIAGWAVAGGFLILALPSPRRLRQG</sequence>
<dbReference type="InterPro" id="IPR011701">
    <property type="entry name" value="MFS"/>
</dbReference>
<keyword evidence="4 6" id="KW-1133">Transmembrane helix</keyword>
<dbReference type="InterPro" id="IPR020846">
    <property type="entry name" value="MFS_dom"/>
</dbReference>
<feature type="transmembrane region" description="Helical" evidence="6">
    <location>
        <begin position="379"/>
        <end position="397"/>
    </location>
</feature>
<dbReference type="RefSeq" id="WP_124488534.1">
    <property type="nucleotide sequence ID" value="NZ_QTQV01000009.1"/>
</dbReference>
<feature type="transmembrane region" description="Helical" evidence="6">
    <location>
        <begin position="61"/>
        <end position="81"/>
    </location>
</feature>
<keyword evidence="3 6" id="KW-0812">Transmembrane</keyword>
<proteinExistence type="predicted"/>
<evidence type="ECO:0000256" key="3">
    <source>
        <dbReference type="ARBA" id="ARBA00022692"/>
    </source>
</evidence>
<feature type="transmembrane region" description="Helical" evidence="6">
    <location>
        <begin position="286"/>
        <end position="307"/>
    </location>
</feature>
<evidence type="ECO:0000256" key="5">
    <source>
        <dbReference type="ARBA" id="ARBA00023136"/>
    </source>
</evidence>
<dbReference type="Gene3D" id="1.20.1250.20">
    <property type="entry name" value="MFS general substrate transporter like domains"/>
    <property type="match status" value="2"/>
</dbReference>
<feature type="transmembrane region" description="Helical" evidence="6">
    <location>
        <begin position="319"/>
        <end position="338"/>
    </location>
</feature>
<organism evidence="8 9">
    <name type="scientific">Burkholderia contaminans</name>
    <dbReference type="NCBI Taxonomy" id="488447"/>
    <lineage>
        <taxon>Bacteria</taxon>
        <taxon>Pseudomonadati</taxon>
        <taxon>Pseudomonadota</taxon>
        <taxon>Betaproteobacteria</taxon>
        <taxon>Burkholderiales</taxon>
        <taxon>Burkholderiaceae</taxon>
        <taxon>Burkholderia</taxon>
        <taxon>Burkholderia cepacia complex</taxon>
    </lineage>
</organism>
<feature type="transmembrane region" description="Helical" evidence="6">
    <location>
        <begin position="93"/>
        <end position="112"/>
    </location>
</feature>
<feature type="transmembrane region" description="Helical" evidence="6">
    <location>
        <begin position="253"/>
        <end position="274"/>
    </location>
</feature>
<evidence type="ECO:0000313" key="8">
    <source>
        <dbReference type="EMBL" id="RQT14992.1"/>
    </source>
</evidence>
<keyword evidence="5 6" id="KW-0472">Membrane</keyword>
<dbReference type="FunFam" id="1.20.1250.20:FF:000018">
    <property type="entry name" value="MFS transporter permease"/>
    <property type="match status" value="1"/>
</dbReference>
<evidence type="ECO:0000259" key="7">
    <source>
        <dbReference type="PROSITE" id="PS50850"/>
    </source>
</evidence>
<protein>
    <submittedName>
        <fullName evidence="8">MFS transporter</fullName>
    </submittedName>
</protein>
<feature type="transmembrane region" description="Helical" evidence="6">
    <location>
        <begin position="152"/>
        <end position="175"/>
    </location>
</feature>
<feature type="transmembrane region" description="Helical" evidence="6">
    <location>
        <begin position="187"/>
        <end position="209"/>
    </location>
</feature>
<keyword evidence="2" id="KW-0813">Transport</keyword>
<feature type="transmembrane region" description="Helical" evidence="6">
    <location>
        <begin position="409"/>
        <end position="429"/>
    </location>
</feature>
<evidence type="ECO:0000256" key="1">
    <source>
        <dbReference type="ARBA" id="ARBA00004141"/>
    </source>
</evidence>
<dbReference type="AlphaFoldDB" id="A0A3N8PTQ3"/>
<dbReference type="PANTHER" id="PTHR43791">
    <property type="entry name" value="PERMEASE-RELATED"/>
    <property type="match status" value="1"/>
</dbReference>
<name>A0A3N8PTQ3_9BURK</name>
<gene>
    <name evidence="8" type="ORF">DF051_17765</name>
</gene>
<comment type="subcellular location">
    <subcellularLocation>
        <location evidence="1">Membrane</location>
        <topology evidence="1">Multi-pass membrane protein</topology>
    </subcellularLocation>
</comment>
<reference evidence="8 9" key="1">
    <citation type="submission" date="2018-08" db="EMBL/GenBank/DDBJ databases">
        <title>Comparative analysis of Burkholderia isolates from Puerto Rico.</title>
        <authorList>
            <person name="Hall C."/>
            <person name="Sahl J."/>
            <person name="Wagner D."/>
        </authorList>
    </citation>
    <scope>NUCLEOTIDE SEQUENCE [LARGE SCALE GENOMIC DNA]</scope>
    <source>
        <strain evidence="8 9">Bp9025</strain>
    </source>
</reference>
<feature type="transmembrane region" description="Helical" evidence="6">
    <location>
        <begin position="344"/>
        <end position="367"/>
    </location>
</feature>
<evidence type="ECO:0000256" key="4">
    <source>
        <dbReference type="ARBA" id="ARBA00022989"/>
    </source>
</evidence>